<sequence>MGRTDTGTNRDALEDLLERERTLILAGDFDGLMRLTREKDAGFAGLRAQPEDAAALDRIRASARRNQSLLNAAARGFRAAQERLAALERPGAALRTYGRDGAPRDLTRQPSGLIRRA</sequence>
<organism evidence="2 3">
    <name type="scientific">Maritimibacter fusiformis</name>
    <dbReference type="NCBI Taxonomy" id="2603819"/>
    <lineage>
        <taxon>Bacteria</taxon>
        <taxon>Pseudomonadati</taxon>
        <taxon>Pseudomonadota</taxon>
        <taxon>Alphaproteobacteria</taxon>
        <taxon>Rhodobacterales</taxon>
        <taxon>Roseobacteraceae</taxon>
        <taxon>Maritimibacter</taxon>
    </lineage>
</organism>
<reference evidence="2 3" key="1">
    <citation type="submission" date="2019-08" db="EMBL/GenBank/DDBJ databases">
        <title>Identification of a novel species of the genus Boseongicola.</title>
        <authorList>
            <person name="Zhang X.-Q."/>
        </authorList>
    </citation>
    <scope>NUCLEOTIDE SEQUENCE [LARGE SCALE GENOMIC DNA]</scope>
    <source>
        <strain evidence="2 3">HY14</strain>
    </source>
</reference>
<name>A0A5D0R8U3_9RHOB</name>
<keyword evidence="2" id="KW-0969">Cilium</keyword>
<keyword evidence="3" id="KW-1185">Reference proteome</keyword>
<protein>
    <submittedName>
        <fullName evidence="2">Flagellar biosynthesis protein FlgN</fullName>
    </submittedName>
</protein>
<dbReference type="AlphaFoldDB" id="A0A5D0R8U3"/>
<feature type="region of interest" description="Disordered" evidence="1">
    <location>
        <begin position="94"/>
        <end position="117"/>
    </location>
</feature>
<feature type="compositionally biased region" description="Basic and acidic residues" evidence="1">
    <location>
        <begin position="97"/>
        <end position="107"/>
    </location>
</feature>
<keyword evidence="2" id="KW-0282">Flagellum</keyword>
<dbReference type="Proteomes" id="UP000322080">
    <property type="component" value="Unassembled WGS sequence"/>
</dbReference>
<accession>A0A5D0R8U3</accession>
<evidence type="ECO:0000313" key="2">
    <source>
        <dbReference type="EMBL" id="TYB77907.1"/>
    </source>
</evidence>
<evidence type="ECO:0000313" key="3">
    <source>
        <dbReference type="Proteomes" id="UP000322080"/>
    </source>
</evidence>
<proteinExistence type="predicted"/>
<comment type="caution">
    <text evidence="2">The sequence shown here is derived from an EMBL/GenBank/DDBJ whole genome shotgun (WGS) entry which is preliminary data.</text>
</comment>
<evidence type="ECO:0000256" key="1">
    <source>
        <dbReference type="SAM" id="MobiDB-lite"/>
    </source>
</evidence>
<dbReference type="RefSeq" id="WP_148379944.1">
    <property type="nucleotide sequence ID" value="NZ_VSIY01000015.1"/>
</dbReference>
<keyword evidence="2" id="KW-0966">Cell projection</keyword>
<gene>
    <name evidence="2" type="ORF">FVF75_16850</name>
</gene>
<dbReference type="EMBL" id="VSIY01000015">
    <property type="protein sequence ID" value="TYB77907.1"/>
    <property type="molecule type" value="Genomic_DNA"/>
</dbReference>